<feature type="compositionally biased region" description="Basic and acidic residues" evidence="9">
    <location>
        <begin position="391"/>
        <end position="405"/>
    </location>
</feature>
<evidence type="ECO:0000313" key="12">
    <source>
        <dbReference type="EMBL" id="GMR53495.1"/>
    </source>
</evidence>
<evidence type="ECO:0000256" key="6">
    <source>
        <dbReference type="ARBA" id="ARBA00023136"/>
    </source>
</evidence>
<feature type="transmembrane region" description="Helical" evidence="10">
    <location>
        <begin position="132"/>
        <end position="153"/>
    </location>
</feature>
<keyword evidence="2 8" id="KW-0813">Transport</keyword>
<feature type="domain" description="Potassium channel" evidence="11">
    <location>
        <begin position="87"/>
        <end position="154"/>
    </location>
</feature>
<keyword evidence="3 8" id="KW-0812">Transmembrane</keyword>
<feature type="transmembrane region" description="Helical" evidence="10">
    <location>
        <begin position="230"/>
        <end position="257"/>
    </location>
</feature>
<evidence type="ECO:0000259" key="11">
    <source>
        <dbReference type="Pfam" id="PF07885"/>
    </source>
</evidence>
<evidence type="ECO:0000313" key="13">
    <source>
        <dbReference type="Proteomes" id="UP001328107"/>
    </source>
</evidence>
<feature type="compositionally biased region" description="Polar residues" evidence="9">
    <location>
        <begin position="429"/>
        <end position="449"/>
    </location>
</feature>
<comment type="subcellular location">
    <subcellularLocation>
        <location evidence="1">Membrane</location>
        <topology evidence="1">Multi-pass membrane protein</topology>
    </subcellularLocation>
</comment>
<evidence type="ECO:0000256" key="4">
    <source>
        <dbReference type="ARBA" id="ARBA00022989"/>
    </source>
</evidence>
<name>A0AAN5CZX1_9BILA</name>
<dbReference type="Pfam" id="PF07885">
    <property type="entry name" value="Ion_trans_2"/>
    <property type="match status" value="2"/>
</dbReference>
<feature type="transmembrane region" description="Helical" evidence="10">
    <location>
        <begin position="173"/>
        <end position="196"/>
    </location>
</feature>
<feature type="compositionally biased region" description="Basic and acidic residues" evidence="9">
    <location>
        <begin position="412"/>
        <end position="426"/>
    </location>
</feature>
<accession>A0AAN5CZX1</accession>
<protein>
    <recommendedName>
        <fullName evidence="11">Potassium channel domain-containing protein</fullName>
    </recommendedName>
</protein>
<keyword evidence="4 10" id="KW-1133">Transmembrane helix</keyword>
<proteinExistence type="inferred from homology"/>
<dbReference type="PANTHER" id="PTHR11003:SF69">
    <property type="entry name" value="POTASSIUM CHANNEL DOMAIN-CONTAINING PROTEIN"/>
    <property type="match status" value="1"/>
</dbReference>
<evidence type="ECO:0000256" key="10">
    <source>
        <dbReference type="SAM" id="Phobius"/>
    </source>
</evidence>
<dbReference type="Proteomes" id="UP001328107">
    <property type="component" value="Unassembled WGS sequence"/>
</dbReference>
<dbReference type="GO" id="GO:0030322">
    <property type="term" value="P:stabilization of membrane potential"/>
    <property type="evidence" value="ECO:0007669"/>
    <property type="project" value="TreeGrafter"/>
</dbReference>
<dbReference type="GO" id="GO:0005886">
    <property type="term" value="C:plasma membrane"/>
    <property type="evidence" value="ECO:0007669"/>
    <property type="project" value="TreeGrafter"/>
</dbReference>
<dbReference type="Gene3D" id="1.10.287.70">
    <property type="match status" value="1"/>
</dbReference>
<evidence type="ECO:0000256" key="2">
    <source>
        <dbReference type="ARBA" id="ARBA00022448"/>
    </source>
</evidence>
<dbReference type="PRINTS" id="PR01333">
    <property type="entry name" value="2POREKCHANEL"/>
</dbReference>
<feature type="region of interest" description="Disordered" evidence="9">
    <location>
        <begin position="355"/>
        <end position="468"/>
    </location>
</feature>
<dbReference type="AlphaFoldDB" id="A0AAN5CZX1"/>
<dbReference type="GO" id="GO:0022841">
    <property type="term" value="F:potassium ion leak channel activity"/>
    <property type="evidence" value="ECO:0007669"/>
    <property type="project" value="TreeGrafter"/>
</dbReference>
<organism evidence="12 13">
    <name type="scientific">Pristionchus mayeri</name>
    <dbReference type="NCBI Taxonomy" id="1317129"/>
    <lineage>
        <taxon>Eukaryota</taxon>
        <taxon>Metazoa</taxon>
        <taxon>Ecdysozoa</taxon>
        <taxon>Nematoda</taxon>
        <taxon>Chromadorea</taxon>
        <taxon>Rhabditida</taxon>
        <taxon>Rhabditina</taxon>
        <taxon>Diplogasteromorpha</taxon>
        <taxon>Diplogasteroidea</taxon>
        <taxon>Neodiplogasteridae</taxon>
        <taxon>Pristionchus</taxon>
    </lineage>
</organism>
<feature type="transmembrane region" description="Helical" evidence="10">
    <location>
        <begin position="20"/>
        <end position="41"/>
    </location>
</feature>
<feature type="compositionally biased region" description="Basic and acidic residues" evidence="9">
    <location>
        <begin position="355"/>
        <end position="367"/>
    </location>
</feature>
<dbReference type="InterPro" id="IPR013099">
    <property type="entry name" value="K_chnl_dom"/>
</dbReference>
<dbReference type="GO" id="GO:0015271">
    <property type="term" value="F:outward rectifier potassium channel activity"/>
    <property type="evidence" value="ECO:0007669"/>
    <property type="project" value="TreeGrafter"/>
</dbReference>
<comment type="caution">
    <text evidence="12">The sequence shown here is derived from an EMBL/GenBank/DDBJ whole genome shotgun (WGS) entry which is preliminary data.</text>
</comment>
<evidence type="ECO:0000256" key="3">
    <source>
        <dbReference type="ARBA" id="ARBA00022692"/>
    </source>
</evidence>
<keyword evidence="5 8" id="KW-0406">Ion transport</keyword>
<keyword evidence="6 10" id="KW-0472">Membrane</keyword>
<feature type="non-terminal residue" evidence="12">
    <location>
        <position position="1"/>
    </location>
</feature>
<sequence length="468" mass="53429">QDSLPLSHFLHHHSRAVAVNLLIVLFLICYTLGGGVVFLHFEENYAKYLKQQQFIARKDCVERLFRFGSVLRNESESRIALTITRNCLIEEEESFRHEWNYKTAALYGFGILTTLGYGKIEPRTKNGRIFAVLYGFFGIPLTVILLTNLGRYLERMAIRFKRKCMRRSPGEEVDGMGGTTLFSLILLYLISGAFLIPLLEGQFDFFNGIYFAFICLTAIEYGDLVPSNNWLVPIVIIYVCIGLAISTIALDIGSIYVRKLHYLGQKIRNIANIRIWFGSRDLRVHELVSAVGHGVGLKDNIIDDIDLDYLVHVAIQVKEGRLLQIPQTHIVEGIWPPELVPLFIKEGNFPEYVDSEEKLDRNDDEIKTPPPIPLKKRRNTVRFEDEEEREEKERREEIETERDLRVSPQMVEAEKKEEGEEGEKKSPLSLISLNQIPSNTVVSSNPRLDSTSVSFADDSSLSSHLSAH</sequence>
<gene>
    <name evidence="12" type="ORF">PMAYCL1PPCAC_23690</name>
</gene>
<evidence type="ECO:0000256" key="5">
    <source>
        <dbReference type="ARBA" id="ARBA00023065"/>
    </source>
</evidence>
<keyword evidence="13" id="KW-1185">Reference proteome</keyword>
<keyword evidence="7 8" id="KW-0407">Ion channel</keyword>
<reference evidence="13" key="1">
    <citation type="submission" date="2022-10" db="EMBL/GenBank/DDBJ databases">
        <title>Genome assembly of Pristionchus species.</title>
        <authorList>
            <person name="Yoshida K."/>
            <person name="Sommer R.J."/>
        </authorList>
    </citation>
    <scope>NUCLEOTIDE SEQUENCE [LARGE SCALE GENOMIC DNA]</scope>
    <source>
        <strain evidence="13">RS5460</strain>
    </source>
</reference>
<feature type="domain" description="Potassium channel" evidence="11">
    <location>
        <begin position="184"/>
        <end position="257"/>
    </location>
</feature>
<evidence type="ECO:0000256" key="8">
    <source>
        <dbReference type="RuleBase" id="RU003857"/>
    </source>
</evidence>
<dbReference type="PANTHER" id="PTHR11003">
    <property type="entry name" value="POTASSIUM CHANNEL, SUBFAMILY K"/>
    <property type="match status" value="1"/>
</dbReference>
<comment type="similarity">
    <text evidence="8">Belongs to the two pore domain potassium channel (TC 1.A.1.8) family.</text>
</comment>
<evidence type="ECO:0000256" key="9">
    <source>
        <dbReference type="SAM" id="MobiDB-lite"/>
    </source>
</evidence>
<dbReference type="InterPro" id="IPR003280">
    <property type="entry name" value="2pore_dom_K_chnl"/>
</dbReference>
<feature type="compositionally biased region" description="Low complexity" evidence="9">
    <location>
        <begin position="450"/>
        <end position="468"/>
    </location>
</feature>
<evidence type="ECO:0000256" key="7">
    <source>
        <dbReference type="ARBA" id="ARBA00023303"/>
    </source>
</evidence>
<evidence type="ECO:0000256" key="1">
    <source>
        <dbReference type="ARBA" id="ARBA00004141"/>
    </source>
</evidence>
<dbReference type="SUPFAM" id="SSF81324">
    <property type="entry name" value="Voltage-gated potassium channels"/>
    <property type="match status" value="2"/>
</dbReference>
<dbReference type="EMBL" id="BTRK01000005">
    <property type="protein sequence ID" value="GMR53495.1"/>
    <property type="molecule type" value="Genomic_DNA"/>
</dbReference>